<keyword evidence="2" id="KW-1185">Reference proteome</keyword>
<comment type="caution">
    <text evidence="1">The sequence shown here is derived from an EMBL/GenBank/DDBJ whole genome shotgun (WGS) entry which is preliminary data.</text>
</comment>
<protein>
    <submittedName>
        <fullName evidence="1">Uncharacterized protein</fullName>
    </submittedName>
</protein>
<reference evidence="1 2" key="1">
    <citation type="journal article" date="2017" name="BMC Genomics">
        <title>Comparative genomic and phylogenomic analyses of the Bifidobacteriaceae family.</title>
        <authorList>
            <person name="Lugli G.A."/>
            <person name="Milani C."/>
            <person name="Turroni F."/>
            <person name="Duranti S."/>
            <person name="Mancabelli L."/>
            <person name="Mangifesta M."/>
            <person name="Ferrario C."/>
            <person name="Modesto M."/>
            <person name="Mattarelli P."/>
            <person name="Jiri K."/>
            <person name="van Sinderen D."/>
            <person name="Ventura M."/>
        </authorList>
    </citation>
    <scope>NUCLEOTIDE SEQUENCE [LARGE SCALE GENOMIC DNA]</scope>
    <source>
        <strain evidence="1 2">LMG 28769</strain>
    </source>
</reference>
<proteinExistence type="predicted"/>
<name>A0A261G5T1_9BIFI</name>
<dbReference type="EMBL" id="MWXA01000005">
    <property type="protein sequence ID" value="OZG66754.1"/>
    <property type="molecule type" value="Genomic_DNA"/>
</dbReference>
<gene>
    <name evidence="1" type="ORF">BAQU_0826</name>
</gene>
<sequence>MACSAIALLLFSVSAFRCSFRCCRFLLLRNCLVIIRYCYFIFFEPYRFCKFLFRQRLARNFRFDELIVLDAILTPVDHMGLQVIINKVRLGKIVEAIYFS</sequence>
<dbReference type="Proteomes" id="UP000216451">
    <property type="component" value="Unassembled WGS sequence"/>
</dbReference>
<dbReference type="AlphaFoldDB" id="A0A261G5T1"/>
<evidence type="ECO:0000313" key="2">
    <source>
        <dbReference type="Proteomes" id="UP000216451"/>
    </source>
</evidence>
<organism evidence="1 2">
    <name type="scientific">Bifidobacterium aquikefiri</name>
    <dbReference type="NCBI Taxonomy" id="1653207"/>
    <lineage>
        <taxon>Bacteria</taxon>
        <taxon>Bacillati</taxon>
        <taxon>Actinomycetota</taxon>
        <taxon>Actinomycetes</taxon>
        <taxon>Bifidobacteriales</taxon>
        <taxon>Bifidobacteriaceae</taxon>
        <taxon>Bifidobacterium</taxon>
    </lineage>
</organism>
<evidence type="ECO:0000313" key="1">
    <source>
        <dbReference type="EMBL" id="OZG66754.1"/>
    </source>
</evidence>
<accession>A0A261G5T1</accession>